<feature type="domain" description="Glutaminase A N-terminal" evidence="5">
    <location>
        <begin position="101"/>
        <end position="335"/>
    </location>
</feature>
<keyword evidence="2" id="KW-1133">Transmembrane helix</keyword>
<feature type="transmembrane region" description="Helical" evidence="2">
    <location>
        <begin position="707"/>
        <end position="731"/>
    </location>
</feature>
<dbReference type="InterPro" id="IPR032514">
    <property type="entry name" value="GtaA_central"/>
</dbReference>
<feature type="signal peptide" evidence="3">
    <location>
        <begin position="1"/>
        <end position="18"/>
    </location>
</feature>
<sequence length="855" mass="93673">MFSSLLSLMLLCGLPVFAQSPLQLGYIPLAVKTPYLHGWVASRNGSTQPPAHIWPNFFTTDRILGWCGMIRVDNQVYQWLGDGVGFDFNFTNTLANEITPTKSVFRLQAGPIQFNATFLSPVETTDYVRQSMPFSYMSVDEISASDSQTHNIQVYSDISAEWVSRDDNAIIDGNTTDHDNVVYHYLQRENPLSMEDDQNMVEDSVGYYGMARRPNLNLTWRRGIDNDTREMFATRGGLDNSRDFDSRAVNKSWPVFALSVDLGPVSPGSQPDPVVIALGIVRDPLVTYKTEPSVQTRTSYYWSKYSDIDTVISDFLTDFPSARNRSSALDDKVMSAASAVSPEYAGILSLVTRQIFAAMDVTVPSGTKGSLDTSDVKIFMKDIGVSLRANPVEVIYGAFPALLYLNASSFARDLLVPLLDFQSSSLYKNPYASPDLGTGYPNITGNTNDNDTFAVESCGNMLIMAYAYAVKSGDGSLLSQYYIKLRSWADFLVHDLTTTGGLNNTGGMSNAAIKGILGIYSMAMINKAVNFSDTYMTHAMQLIAGWNQSSVTDTHINAVYNQSNSWGLMYNLFPAIWLNTGLVQDSTLNLQAEFYANQTGKNFGFSLDTSQDVAYPHWTTMTAATIPGNLPAVRDQLIKPVYQQAYTATNVFPLPVKYDPSTGDHLSGSASGSAIQGAAFGILALSLPNVDINAGPVNLSGSGKAKLGAILGGVIGGLALLLVLLGGLFFWHKRRQKQDINTSTEDLSRPYPFNVFQWNDWNRILHPREHNPSVAATTTKSSRADPPADTSPAPTAMMSRKQRDAGPRPVQTNNPTTSAPATSASGTEDLRAEMEELRREMDSIRQIAEPPPGYD</sequence>
<feature type="compositionally biased region" description="Low complexity" evidence="1">
    <location>
        <begin position="784"/>
        <end position="796"/>
    </location>
</feature>
<evidence type="ECO:0000256" key="2">
    <source>
        <dbReference type="SAM" id="Phobius"/>
    </source>
</evidence>
<dbReference type="Pfam" id="PF17168">
    <property type="entry name" value="DUF5127"/>
    <property type="match status" value="1"/>
</dbReference>
<gene>
    <name evidence="6" type="ORF">P691DRAFT_736930</name>
</gene>
<reference evidence="6" key="1">
    <citation type="submission" date="2020-11" db="EMBL/GenBank/DDBJ databases">
        <authorList>
            <consortium name="DOE Joint Genome Institute"/>
            <person name="Ahrendt S."/>
            <person name="Riley R."/>
            <person name="Andreopoulos W."/>
            <person name="Labutti K."/>
            <person name="Pangilinan J."/>
            <person name="Ruiz-Duenas F.J."/>
            <person name="Barrasa J.M."/>
            <person name="Sanchez-Garcia M."/>
            <person name="Camarero S."/>
            <person name="Miyauchi S."/>
            <person name="Serrano A."/>
            <person name="Linde D."/>
            <person name="Babiker R."/>
            <person name="Drula E."/>
            <person name="Ayuso-Fernandez I."/>
            <person name="Pacheco R."/>
            <person name="Padilla G."/>
            <person name="Ferreira P."/>
            <person name="Barriuso J."/>
            <person name="Kellner H."/>
            <person name="Castanera R."/>
            <person name="Alfaro M."/>
            <person name="Ramirez L."/>
            <person name="Pisabarro A.G."/>
            <person name="Kuo A."/>
            <person name="Tritt A."/>
            <person name="Lipzen A."/>
            <person name="He G."/>
            <person name="Yan M."/>
            <person name="Ng V."/>
            <person name="Cullen D."/>
            <person name="Martin F."/>
            <person name="Rosso M.-N."/>
            <person name="Henrissat B."/>
            <person name="Hibbett D."/>
            <person name="Martinez A.T."/>
            <person name="Grigoriev I.V."/>
        </authorList>
    </citation>
    <scope>NUCLEOTIDE SEQUENCE</scope>
    <source>
        <strain evidence="6">MF-IS2</strain>
    </source>
</reference>
<evidence type="ECO:0008006" key="8">
    <source>
        <dbReference type="Google" id="ProtNLM"/>
    </source>
</evidence>
<keyword evidence="7" id="KW-1185">Reference proteome</keyword>
<feature type="chain" id="PRO_5040437955" description="DUF1793-domain-containing protein" evidence="3">
    <location>
        <begin position="19"/>
        <end position="855"/>
    </location>
</feature>
<evidence type="ECO:0000256" key="3">
    <source>
        <dbReference type="SAM" id="SignalP"/>
    </source>
</evidence>
<keyword evidence="2" id="KW-0812">Transmembrane</keyword>
<proteinExistence type="predicted"/>
<feature type="compositionally biased region" description="Basic and acidic residues" evidence="1">
    <location>
        <begin position="828"/>
        <end position="843"/>
    </location>
</feature>
<name>A0A9P6C022_9AGAR</name>
<protein>
    <recommendedName>
        <fullName evidence="8">DUF1793-domain-containing protein</fullName>
    </recommendedName>
</protein>
<keyword evidence="2" id="KW-0472">Membrane</keyword>
<dbReference type="EMBL" id="MU151400">
    <property type="protein sequence ID" value="KAF9444145.1"/>
    <property type="molecule type" value="Genomic_DNA"/>
</dbReference>
<dbReference type="InterPro" id="IPR033433">
    <property type="entry name" value="GtaA_N"/>
</dbReference>
<evidence type="ECO:0000313" key="7">
    <source>
        <dbReference type="Proteomes" id="UP000807342"/>
    </source>
</evidence>
<comment type="caution">
    <text evidence="6">The sequence shown here is derived from an EMBL/GenBank/DDBJ whole genome shotgun (WGS) entry which is preliminary data.</text>
</comment>
<feature type="domain" description="Glutaminase A central" evidence="4">
    <location>
        <begin position="341"/>
        <end position="680"/>
    </location>
</feature>
<evidence type="ECO:0000313" key="6">
    <source>
        <dbReference type="EMBL" id="KAF9444145.1"/>
    </source>
</evidence>
<feature type="compositionally biased region" description="Low complexity" evidence="1">
    <location>
        <begin position="812"/>
        <end position="825"/>
    </location>
</feature>
<dbReference type="PANTHER" id="PTHR31987">
    <property type="entry name" value="GLUTAMINASE A-RELATED"/>
    <property type="match status" value="1"/>
</dbReference>
<organism evidence="6 7">
    <name type="scientific">Macrolepiota fuliginosa MF-IS2</name>
    <dbReference type="NCBI Taxonomy" id="1400762"/>
    <lineage>
        <taxon>Eukaryota</taxon>
        <taxon>Fungi</taxon>
        <taxon>Dikarya</taxon>
        <taxon>Basidiomycota</taxon>
        <taxon>Agaricomycotina</taxon>
        <taxon>Agaricomycetes</taxon>
        <taxon>Agaricomycetidae</taxon>
        <taxon>Agaricales</taxon>
        <taxon>Agaricineae</taxon>
        <taxon>Agaricaceae</taxon>
        <taxon>Macrolepiota</taxon>
    </lineage>
</organism>
<evidence type="ECO:0000259" key="5">
    <source>
        <dbReference type="Pfam" id="PF17168"/>
    </source>
</evidence>
<dbReference type="AlphaFoldDB" id="A0A9P6C022"/>
<evidence type="ECO:0000259" key="4">
    <source>
        <dbReference type="Pfam" id="PF16335"/>
    </source>
</evidence>
<dbReference type="PANTHER" id="PTHR31987:SF14">
    <property type="entry name" value="PUTATIVE (AFU_ORTHOLOGUE AFUA_6G09910)-RELATED"/>
    <property type="match status" value="1"/>
</dbReference>
<feature type="region of interest" description="Disordered" evidence="1">
    <location>
        <begin position="773"/>
        <end position="855"/>
    </location>
</feature>
<dbReference type="InterPro" id="IPR052743">
    <property type="entry name" value="Glutaminase_GtaA"/>
</dbReference>
<dbReference type="Gene3D" id="1.20.5.510">
    <property type="entry name" value="Single helix bin"/>
    <property type="match status" value="1"/>
</dbReference>
<dbReference type="Pfam" id="PF16335">
    <property type="entry name" value="GtaA_6_Hairpin"/>
    <property type="match status" value="1"/>
</dbReference>
<evidence type="ECO:0000256" key="1">
    <source>
        <dbReference type="SAM" id="MobiDB-lite"/>
    </source>
</evidence>
<accession>A0A9P6C022</accession>
<dbReference type="OrthoDB" id="3918848at2759"/>
<dbReference type="Proteomes" id="UP000807342">
    <property type="component" value="Unassembled WGS sequence"/>
</dbReference>
<keyword evidence="3" id="KW-0732">Signal</keyword>